<dbReference type="Gene3D" id="1.20.1250.20">
    <property type="entry name" value="MFS general substrate transporter like domains"/>
    <property type="match status" value="1"/>
</dbReference>
<keyword evidence="5 8" id="KW-0472">Membrane</keyword>
<dbReference type="PROSITE" id="PS50850">
    <property type="entry name" value="MFS"/>
    <property type="match status" value="1"/>
</dbReference>
<feature type="transmembrane region" description="Helical" evidence="8">
    <location>
        <begin position="309"/>
        <end position="328"/>
    </location>
</feature>
<dbReference type="AlphaFoldDB" id="A0ABD0KMI8"/>
<evidence type="ECO:0000256" key="6">
    <source>
        <dbReference type="ARBA" id="ARBA00024338"/>
    </source>
</evidence>
<comment type="similarity">
    <text evidence="6">Belongs to the major facilitator superfamily. Spinster (TC 2.A.1.49) family.</text>
</comment>
<evidence type="ECO:0000256" key="2">
    <source>
        <dbReference type="ARBA" id="ARBA00022448"/>
    </source>
</evidence>
<feature type="region of interest" description="Disordered" evidence="7">
    <location>
        <begin position="388"/>
        <end position="413"/>
    </location>
</feature>
<evidence type="ECO:0000259" key="9">
    <source>
        <dbReference type="PROSITE" id="PS50850"/>
    </source>
</evidence>
<evidence type="ECO:0000256" key="3">
    <source>
        <dbReference type="ARBA" id="ARBA00022692"/>
    </source>
</evidence>
<evidence type="ECO:0000313" key="11">
    <source>
        <dbReference type="Proteomes" id="UP001519460"/>
    </source>
</evidence>
<feature type="domain" description="Major facilitator superfamily (MFS) profile" evidence="9">
    <location>
        <begin position="1"/>
        <end position="375"/>
    </location>
</feature>
<feature type="transmembrane region" description="Helical" evidence="8">
    <location>
        <begin position="269"/>
        <end position="297"/>
    </location>
</feature>
<dbReference type="Pfam" id="PF07690">
    <property type="entry name" value="MFS_1"/>
    <property type="match status" value="1"/>
</dbReference>
<feature type="transmembrane region" description="Helical" evidence="8">
    <location>
        <begin position="79"/>
        <end position="98"/>
    </location>
</feature>
<evidence type="ECO:0000256" key="7">
    <source>
        <dbReference type="SAM" id="MobiDB-lite"/>
    </source>
</evidence>
<dbReference type="SUPFAM" id="SSF103473">
    <property type="entry name" value="MFS general substrate transporter"/>
    <property type="match status" value="1"/>
</dbReference>
<dbReference type="InterPro" id="IPR011701">
    <property type="entry name" value="MFS"/>
</dbReference>
<keyword evidence="3 8" id="KW-0812">Transmembrane</keyword>
<dbReference type="GO" id="GO:0016020">
    <property type="term" value="C:membrane"/>
    <property type="evidence" value="ECO:0007669"/>
    <property type="project" value="UniProtKB-SubCell"/>
</dbReference>
<comment type="caution">
    <text evidence="10">The sequence shown here is derived from an EMBL/GenBank/DDBJ whole genome shotgun (WGS) entry which is preliminary data.</text>
</comment>
<feature type="transmembrane region" description="Helical" evidence="8">
    <location>
        <begin position="110"/>
        <end position="130"/>
    </location>
</feature>
<sequence length="413" mass="44918">MVFSPVFGYLGDRYTRKYIMACGIFLWSGFTLSASFIPADHFWAFILLRALVGVGEASYSTIAPTIIADLFAKEMRTRMLMIFYFAIPVGSGLGFIVGANVAKLFHGWQFALRVTPILGVICVVLIIIFCQEPQRGMSEGGTHLHNTSFKDDLKAIVRIKSFVLSSVGFTCVAFVTGALALWAPAFMADAIALKTGRSFNTELESEVALIFGGITVASGFLGVALGTEIARRYRKINPRADPLTCAFGMLMCTPFLYFSLVLSEYNITATWVLIFIGETLLCLNWAVTADILLYVIIPTRRSTAEAGQILMSHAFGDAGSPYLIGVVADKLSTHFRGASQSPAVQFVTLQYSMYITSFVCVIGGGFYLATAIFIQRDKAAAEKQTRGEILGPEPPDEELIIGNSELDGGAQPI</sequence>
<feature type="transmembrane region" description="Helical" evidence="8">
    <location>
        <begin position="162"/>
        <end position="187"/>
    </location>
</feature>
<evidence type="ECO:0000313" key="10">
    <source>
        <dbReference type="EMBL" id="KAK7488244.1"/>
    </source>
</evidence>
<dbReference type="CDD" id="cd17328">
    <property type="entry name" value="MFS_spinster_like"/>
    <property type="match status" value="1"/>
</dbReference>
<name>A0ABD0KMI8_9CAEN</name>
<accession>A0ABD0KMI8</accession>
<dbReference type="PANTHER" id="PTHR23505">
    <property type="entry name" value="SPINSTER"/>
    <property type="match status" value="1"/>
</dbReference>
<reference evidence="10 11" key="1">
    <citation type="journal article" date="2023" name="Sci. Data">
        <title>Genome assembly of the Korean intertidal mud-creeper Batillaria attramentaria.</title>
        <authorList>
            <person name="Patra A.K."/>
            <person name="Ho P.T."/>
            <person name="Jun S."/>
            <person name="Lee S.J."/>
            <person name="Kim Y."/>
            <person name="Won Y.J."/>
        </authorList>
    </citation>
    <scope>NUCLEOTIDE SEQUENCE [LARGE SCALE GENOMIC DNA]</scope>
    <source>
        <strain evidence="10">Wonlab-2016</strain>
    </source>
</reference>
<feature type="transmembrane region" description="Helical" evidence="8">
    <location>
        <begin position="207"/>
        <end position="230"/>
    </location>
</feature>
<organism evidence="10 11">
    <name type="scientific">Batillaria attramentaria</name>
    <dbReference type="NCBI Taxonomy" id="370345"/>
    <lineage>
        <taxon>Eukaryota</taxon>
        <taxon>Metazoa</taxon>
        <taxon>Spiralia</taxon>
        <taxon>Lophotrochozoa</taxon>
        <taxon>Mollusca</taxon>
        <taxon>Gastropoda</taxon>
        <taxon>Caenogastropoda</taxon>
        <taxon>Sorbeoconcha</taxon>
        <taxon>Cerithioidea</taxon>
        <taxon>Batillariidae</taxon>
        <taxon>Batillaria</taxon>
    </lineage>
</organism>
<comment type="subcellular location">
    <subcellularLocation>
        <location evidence="1">Membrane</location>
        <topology evidence="1">Multi-pass membrane protein</topology>
    </subcellularLocation>
</comment>
<feature type="transmembrane region" description="Helical" evidence="8">
    <location>
        <begin position="242"/>
        <end position="263"/>
    </location>
</feature>
<dbReference type="Proteomes" id="UP001519460">
    <property type="component" value="Unassembled WGS sequence"/>
</dbReference>
<keyword evidence="2" id="KW-0813">Transport</keyword>
<dbReference type="InterPro" id="IPR044770">
    <property type="entry name" value="MFS_spinster-like"/>
</dbReference>
<proteinExistence type="inferred from homology"/>
<feature type="transmembrane region" description="Helical" evidence="8">
    <location>
        <begin position="18"/>
        <end position="37"/>
    </location>
</feature>
<feature type="transmembrane region" description="Helical" evidence="8">
    <location>
        <begin position="351"/>
        <end position="374"/>
    </location>
</feature>
<protein>
    <recommendedName>
        <fullName evidence="9">Major facilitator superfamily (MFS) profile domain-containing protein</fullName>
    </recommendedName>
</protein>
<evidence type="ECO:0000256" key="1">
    <source>
        <dbReference type="ARBA" id="ARBA00004141"/>
    </source>
</evidence>
<gene>
    <name evidence="10" type="ORF">BaRGS_00020551</name>
</gene>
<dbReference type="InterPro" id="IPR020846">
    <property type="entry name" value="MFS_dom"/>
</dbReference>
<evidence type="ECO:0000256" key="5">
    <source>
        <dbReference type="ARBA" id="ARBA00023136"/>
    </source>
</evidence>
<dbReference type="PANTHER" id="PTHR23505:SF79">
    <property type="entry name" value="PROTEIN SPINSTER"/>
    <property type="match status" value="1"/>
</dbReference>
<keyword evidence="4 8" id="KW-1133">Transmembrane helix</keyword>
<dbReference type="InterPro" id="IPR036259">
    <property type="entry name" value="MFS_trans_sf"/>
</dbReference>
<feature type="transmembrane region" description="Helical" evidence="8">
    <location>
        <begin position="43"/>
        <end position="67"/>
    </location>
</feature>
<evidence type="ECO:0000256" key="4">
    <source>
        <dbReference type="ARBA" id="ARBA00022989"/>
    </source>
</evidence>
<keyword evidence="11" id="KW-1185">Reference proteome</keyword>
<evidence type="ECO:0000256" key="8">
    <source>
        <dbReference type="SAM" id="Phobius"/>
    </source>
</evidence>
<dbReference type="EMBL" id="JACVVK020000153">
    <property type="protein sequence ID" value="KAK7488244.1"/>
    <property type="molecule type" value="Genomic_DNA"/>
</dbReference>